<evidence type="ECO:0000256" key="3">
    <source>
        <dbReference type="ARBA" id="ARBA00015140"/>
    </source>
</evidence>
<organism evidence="9 10">
    <name type="scientific">Morchella conica CCBAS932</name>
    <dbReference type="NCBI Taxonomy" id="1392247"/>
    <lineage>
        <taxon>Eukaryota</taxon>
        <taxon>Fungi</taxon>
        <taxon>Dikarya</taxon>
        <taxon>Ascomycota</taxon>
        <taxon>Pezizomycotina</taxon>
        <taxon>Pezizomycetes</taxon>
        <taxon>Pezizales</taxon>
        <taxon>Morchellaceae</taxon>
        <taxon>Morchella</taxon>
    </lineage>
</organism>
<dbReference type="Pfam" id="PF05916">
    <property type="entry name" value="Sld5"/>
    <property type="match status" value="1"/>
</dbReference>
<dbReference type="InterPro" id="IPR036224">
    <property type="entry name" value="GINS_bundle-like_dom_sf"/>
</dbReference>
<sequence>MSYYDIDAILTDAQKVPCIFEITIPGLGYLEGNSNTDIKQGTRVELPLWLGEMLGVSQRLGTMTNVVSLDLPTALGPRIQNALKADPTTVDLRSLASHFYSLGERILSLLEEDELVDILTETFKKRAAEIADHAHNPAGAIGGGGGDFLKGLDENERHLFRTAHESAKAIKQFLADRNSSKK</sequence>
<dbReference type="SUPFAM" id="SSF158573">
    <property type="entry name" value="GINS helical bundle-like"/>
    <property type="match status" value="1"/>
</dbReference>
<protein>
    <recommendedName>
        <fullName evidence="3 6">DNA replication complex GINS protein PSF3</fullName>
    </recommendedName>
</protein>
<dbReference type="InterPro" id="IPR010492">
    <property type="entry name" value="GINS_Psf3"/>
</dbReference>
<evidence type="ECO:0000256" key="6">
    <source>
        <dbReference type="RuleBase" id="RU367161"/>
    </source>
</evidence>
<reference evidence="9 10" key="1">
    <citation type="journal article" date="2018" name="Nat. Ecol. Evol.">
        <title>Pezizomycetes genomes reveal the molecular basis of ectomycorrhizal truffle lifestyle.</title>
        <authorList>
            <person name="Murat C."/>
            <person name="Payen T."/>
            <person name="Noel B."/>
            <person name="Kuo A."/>
            <person name="Morin E."/>
            <person name="Chen J."/>
            <person name="Kohler A."/>
            <person name="Krizsan K."/>
            <person name="Balestrini R."/>
            <person name="Da Silva C."/>
            <person name="Montanini B."/>
            <person name="Hainaut M."/>
            <person name="Levati E."/>
            <person name="Barry K.W."/>
            <person name="Belfiori B."/>
            <person name="Cichocki N."/>
            <person name="Clum A."/>
            <person name="Dockter R.B."/>
            <person name="Fauchery L."/>
            <person name="Guy J."/>
            <person name="Iotti M."/>
            <person name="Le Tacon F."/>
            <person name="Lindquist E.A."/>
            <person name="Lipzen A."/>
            <person name="Malagnac F."/>
            <person name="Mello A."/>
            <person name="Molinier V."/>
            <person name="Miyauchi S."/>
            <person name="Poulain J."/>
            <person name="Riccioni C."/>
            <person name="Rubini A."/>
            <person name="Sitrit Y."/>
            <person name="Splivallo R."/>
            <person name="Traeger S."/>
            <person name="Wang M."/>
            <person name="Zifcakova L."/>
            <person name="Wipf D."/>
            <person name="Zambonelli A."/>
            <person name="Paolocci F."/>
            <person name="Nowrousian M."/>
            <person name="Ottonello S."/>
            <person name="Baldrian P."/>
            <person name="Spatafora J.W."/>
            <person name="Henrissat B."/>
            <person name="Nagy L.G."/>
            <person name="Aury J.M."/>
            <person name="Wincker P."/>
            <person name="Grigoriev I.V."/>
            <person name="Bonfante P."/>
            <person name="Martin F.M."/>
        </authorList>
    </citation>
    <scope>NUCLEOTIDE SEQUENCE [LARGE SCALE GENOMIC DNA]</scope>
    <source>
        <strain evidence="9 10">CCBAS932</strain>
    </source>
</reference>
<evidence type="ECO:0000256" key="4">
    <source>
        <dbReference type="ARBA" id="ARBA00022705"/>
    </source>
</evidence>
<comment type="subunit">
    <text evidence="6">Component of the GINS complex.</text>
</comment>
<dbReference type="SUPFAM" id="SSF160059">
    <property type="entry name" value="PriA/YqbF domain"/>
    <property type="match status" value="1"/>
</dbReference>
<dbReference type="GO" id="GO:1902975">
    <property type="term" value="P:mitotic DNA replication initiation"/>
    <property type="evidence" value="ECO:0007669"/>
    <property type="project" value="TreeGrafter"/>
</dbReference>
<evidence type="ECO:0000313" key="9">
    <source>
        <dbReference type="EMBL" id="RPB09158.1"/>
    </source>
</evidence>
<name>A0A3N4KIB9_9PEZI</name>
<evidence type="ECO:0000256" key="2">
    <source>
        <dbReference type="ARBA" id="ARBA00006343"/>
    </source>
</evidence>
<dbReference type="CDD" id="cd11713">
    <property type="entry name" value="GINS_A_psf3"/>
    <property type="match status" value="1"/>
</dbReference>
<evidence type="ECO:0000256" key="1">
    <source>
        <dbReference type="ARBA" id="ARBA00004123"/>
    </source>
</evidence>
<keyword evidence="10" id="KW-1185">Reference proteome</keyword>
<dbReference type="STRING" id="1392247.A0A3N4KIB9"/>
<evidence type="ECO:0000313" key="10">
    <source>
        <dbReference type="Proteomes" id="UP000277580"/>
    </source>
</evidence>
<dbReference type="PANTHER" id="PTHR22768">
    <property type="entry name" value="DNA REPLICATION COMPLEX GINS PROTEIN PSF3"/>
    <property type="match status" value="1"/>
</dbReference>
<dbReference type="AlphaFoldDB" id="A0A3N4KIB9"/>
<dbReference type="InterPro" id="IPR038437">
    <property type="entry name" value="GINS_Psf3_sf"/>
</dbReference>
<proteinExistence type="inferred from homology"/>
<keyword evidence="4 6" id="KW-0235">DNA replication</keyword>
<dbReference type="EMBL" id="ML119155">
    <property type="protein sequence ID" value="RPB09158.1"/>
    <property type="molecule type" value="Genomic_DNA"/>
</dbReference>
<dbReference type="InterPro" id="IPR021151">
    <property type="entry name" value="GINS_A"/>
</dbReference>
<dbReference type="PANTHER" id="PTHR22768:SF0">
    <property type="entry name" value="DNA REPLICATION COMPLEX GINS PROTEIN PSF3"/>
    <property type="match status" value="1"/>
</dbReference>
<comment type="subcellular location">
    <subcellularLocation>
        <location evidence="1 6">Nucleus</location>
    </subcellularLocation>
</comment>
<dbReference type="Pfam" id="PF22466">
    <property type="entry name" value="PSF3_N"/>
    <property type="match status" value="1"/>
</dbReference>
<feature type="domain" description="DNA replication complex GINS protein PSF3 N-terminal" evidence="8">
    <location>
        <begin position="4"/>
        <end position="55"/>
    </location>
</feature>
<comment type="function">
    <text evidence="6">The GINS complex plays an essential role in the initiation of DNA replication.</text>
</comment>
<dbReference type="Proteomes" id="UP000277580">
    <property type="component" value="Unassembled WGS sequence"/>
</dbReference>
<keyword evidence="5 6" id="KW-0539">Nucleus</keyword>
<comment type="similarity">
    <text evidence="2 6">Belongs to the GINS3/PSF3 family.</text>
</comment>
<evidence type="ECO:0000259" key="8">
    <source>
        <dbReference type="Pfam" id="PF22466"/>
    </source>
</evidence>
<dbReference type="OrthoDB" id="10251744at2759"/>
<gene>
    <name evidence="9" type="ORF">P167DRAFT_527734</name>
</gene>
<accession>A0A3N4KIB9</accession>
<dbReference type="Gene3D" id="1.20.58.2050">
    <property type="match status" value="1"/>
</dbReference>
<dbReference type="InParanoid" id="A0A3N4KIB9"/>
<dbReference type="InterPro" id="IPR055221">
    <property type="entry name" value="PSF3_N"/>
</dbReference>
<dbReference type="CDD" id="cd21693">
    <property type="entry name" value="GINS_B_Psf3"/>
    <property type="match status" value="1"/>
</dbReference>
<dbReference type="FunCoup" id="A0A3N4KIB9">
    <property type="interactions" value="390"/>
</dbReference>
<dbReference type="GO" id="GO:0000811">
    <property type="term" value="C:GINS complex"/>
    <property type="evidence" value="ECO:0007669"/>
    <property type="project" value="UniProtKB-UniRule"/>
</dbReference>
<evidence type="ECO:0000259" key="7">
    <source>
        <dbReference type="Pfam" id="PF05916"/>
    </source>
</evidence>
<feature type="domain" description="GINS subunit" evidence="7">
    <location>
        <begin position="77"/>
        <end position="171"/>
    </location>
</feature>
<evidence type="ECO:0000256" key="5">
    <source>
        <dbReference type="ARBA" id="ARBA00023242"/>
    </source>
</evidence>